<reference evidence="1" key="1">
    <citation type="submission" date="2023-08" db="EMBL/GenBank/DDBJ databases">
        <title>A de novo genome assembly of Solanum verrucosum Schlechtendal, a Mexican diploid species geographically isolated from the other diploid A-genome species in potato relatives.</title>
        <authorList>
            <person name="Hosaka K."/>
        </authorList>
    </citation>
    <scope>NUCLEOTIDE SEQUENCE</scope>
    <source>
        <tissue evidence="1">Young leaves</tissue>
    </source>
</reference>
<organism evidence="1 2">
    <name type="scientific">Solanum verrucosum</name>
    <dbReference type="NCBI Taxonomy" id="315347"/>
    <lineage>
        <taxon>Eukaryota</taxon>
        <taxon>Viridiplantae</taxon>
        <taxon>Streptophyta</taxon>
        <taxon>Embryophyta</taxon>
        <taxon>Tracheophyta</taxon>
        <taxon>Spermatophyta</taxon>
        <taxon>Magnoliopsida</taxon>
        <taxon>eudicotyledons</taxon>
        <taxon>Gunneridae</taxon>
        <taxon>Pentapetalae</taxon>
        <taxon>asterids</taxon>
        <taxon>lamiids</taxon>
        <taxon>Solanales</taxon>
        <taxon>Solanaceae</taxon>
        <taxon>Solanoideae</taxon>
        <taxon>Solaneae</taxon>
        <taxon>Solanum</taxon>
    </lineage>
</organism>
<keyword evidence="2" id="KW-1185">Reference proteome</keyword>
<dbReference type="Proteomes" id="UP001234989">
    <property type="component" value="Chromosome 9"/>
</dbReference>
<evidence type="ECO:0008006" key="3">
    <source>
        <dbReference type="Google" id="ProtNLM"/>
    </source>
</evidence>
<accession>A0AAF0UJK3</accession>
<feature type="non-terminal residue" evidence="1">
    <location>
        <position position="1"/>
    </location>
</feature>
<gene>
    <name evidence="1" type="ORF">MTR67_039986</name>
</gene>
<dbReference type="AlphaFoldDB" id="A0AAF0UJK3"/>
<protein>
    <recommendedName>
        <fullName evidence="3">Gag-pol polyprotein</fullName>
    </recommendedName>
</protein>
<proteinExistence type="predicted"/>
<sequence>GTTVVKVRDFTRINPTEFYCSKVEEDPQEFIDEVYKILAIMEVQPVEKAELVTYQLKGIAQIWFNQWKEARPEELSPIEWKRFKSALLDMFFPLEMREATVLEF</sequence>
<name>A0AAF0UJK3_SOLVR</name>
<dbReference type="EMBL" id="CP133620">
    <property type="protein sequence ID" value="WMV46601.1"/>
    <property type="molecule type" value="Genomic_DNA"/>
</dbReference>
<evidence type="ECO:0000313" key="1">
    <source>
        <dbReference type="EMBL" id="WMV46601.1"/>
    </source>
</evidence>
<evidence type="ECO:0000313" key="2">
    <source>
        <dbReference type="Proteomes" id="UP001234989"/>
    </source>
</evidence>